<comment type="caution">
    <text evidence="3">The sequence shown here is derived from an EMBL/GenBank/DDBJ whole genome shotgun (WGS) entry which is preliminary data.</text>
</comment>
<organism evidence="3 4">
    <name type="scientific">Azospirillum himalayense</name>
    <dbReference type="NCBI Taxonomy" id="654847"/>
    <lineage>
        <taxon>Bacteria</taxon>
        <taxon>Pseudomonadati</taxon>
        <taxon>Pseudomonadota</taxon>
        <taxon>Alphaproteobacteria</taxon>
        <taxon>Rhodospirillales</taxon>
        <taxon>Azospirillaceae</taxon>
        <taxon>Azospirillum</taxon>
    </lineage>
</organism>
<protein>
    <submittedName>
        <fullName evidence="3">SNF2-related protein</fullName>
    </submittedName>
</protein>
<dbReference type="InterPro" id="IPR014001">
    <property type="entry name" value="Helicase_ATP-bd"/>
</dbReference>
<evidence type="ECO:0000259" key="2">
    <source>
        <dbReference type="SMART" id="SM00487"/>
    </source>
</evidence>
<dbReference type="InterPro" id="IPR000330">
    <property type="entry name" value="SNF2_N"/>
</dbReference>
<dbReference type="EMBL" id="JBHSLC010000115">
    <property type="protein sequence ID" value="MFC5359557.1"/>
    <property type="molecule type" value="Genomic_DNA"/>
</dbReference>
<name>A0ABW0GF47_9PROT</name>
<sequence length="549" mass="61714">MRTFGSITLATDAKTWEVTEVEPHVAIRMKQVFPRIPKWETKLFSLPNTPIICADLDWFLSRYPLRITAEDRSALTAGRQRHERTTADMETILLPDWQPPAYLGLREGSALRPYQAQAIEVAYRRKALLLGDVGGLGKTYTAAGFLVRRMTLPAAVVVQVHLQTQWLEKLGQFTTLRCHSIRGTKPYSLPPADVYVFRYSQLSGWADIFAQGIFRTVVYDEIQELRTGVESAKGCAALVLSEHVQWRIGLTGTPIYNWGREIYAVARFLDPEVLGSAEDFFREWTSEGRLKDAKALGTYLRENHFYLRRTKADIGQQLPPVSRIVQRVDWDQKALNAVEDIARQLALTSVSGSFEERGRAVRELDARVRHATGVAKARGVAQYVRMLLEAEEPVVLVGWHRDVYDIWLEELKDFNPVLYTGTESAAQKNRAVKSAISGETNLFIMSLRSGAGLDGLQSRFSTIVKGELDWSPGMHQQLIWRLDRDGQTQPVTALYLVADEGSDPVIMEVLGLKAAEAHGINDPHSDPIAPDADTSKLQRLAARYLGRRA</sequence>
<dbReference type="InterPro" id="IPR027417">
    <property type="entry name" value="P-loop_NTPase"/>
</dbReference>
<dbReference type="CDD" id="cd18793">
    <property type="entry name" value="SF2_C_SNF"/>
    <property type="match status" value="1"/>
</dbReference>
<gene>
    <name evidence="3" type="ORF">ACFPMG_31625</name>
</gene>
<reference evidence="4" key="1">
    <citation type="journal article" date="2019" name="Int. J. Syst. Evol. Microbiol.">
        <title>The Global Catalogue of Microorganisms (GCM) 10K type strain sequencing project: providing services to taxonomists for standard genome sequencing and annotation.</title>
        <authorList>
            <consortium name="The Broad Institute Genomics Platform"/>
            <consortium name="The Broad Institute Genome Sequencing Center for Infectious Disease"/>
            <person name="Wu L."/>
            <person name="Ma J."/>
        </authorList>
    </citation>
    <scope>NUCLEOTIDE SEQUENCE [LARGE SCALE GENOMIC DNA]</scope>
    <source>
        <strain evidence="4">CCUG 58760</strain>
    </source>
</reference>
<dbReference type="Gene3D" id="3.40.50.300">
    <property type="entry name" value="P-loop containing nucleotide triphosphate hydrolases"/>
    <property type="match status" value="1"/>
</dbReference>
<keyword evidence="1" id="KW-0378">Hydrolase</keyword>
<proteinExistence type="predicted"/>
<dbReference type="Proteomes" id="UP001596166">
    <property type="component" value="Unassembled WGS sequence"/>
</dbReference>
<dbReference type="Gene3D" id="3.40.50.10810">
    <property type="entry name" value="Tandem AAA-ATPase domain"/>
    <property type="match status" value="1"/>
</dbReference>
<dbReference type="PANTHER" id="PTHR45766:SF6">
    <property type="entry name" value="SWI_SNF-RELATED MATRIX-ASSOCIATED ACTIN-DEPENDENT REGULATOR OF CHROMATIN SUBFAMILY A-LIKE PROTEIN 1"/>
    <property type="match status" value="1"/>
</dbReference>
<dbReference type="InterPro" id="IPR038718">
    <property type="entry name" value="SNF2-like_sf"/>
</dbReference>
<keyword evidence="4" id="KW-1185">Reference proteome</keyword>
<feature type="domain" description="Helicase ATP-binding" evidence="2">
    <location>
        <begin position="107"/>
        <end position="284"/>
    </location>
</feature>
<accession>A0ABW0GF47</accession>
<dbReference type="SMART" id="SM00487">
    <property type="entry name" value="DEXDc"/>
    <property type="match status" value="1"/>
</dbReference>
<dbReference type="Pfam" id="PF00176">
    <property type="entry name" value="SNF2-rel_dom"/>
    <property type="match status" value="1"/>
</dbReference>
<dbReference type="SUPFAM" id="SSF52540">
    <property type="entry name" value="P-loop containing nucleoside triphosphate hydrolases"/>
    <property type="match status" value="2"/>
</dbReference>
<evidence type="ECO:0000313" key="3">
    <source>
        <dbReference type="EMBL" id="MFC5359557.1"/>
    </source>
</evidence>
<dbReference type="PANTHER" id="PTHR45766">
    <property type="entry name" value="DNA ANNEALING HELICASE AND ENDONUCLEASE ZRANB3 FAMILY MEMBER"/>
    <property type="match status" value="1"/>
</dbReference>
<evidence type="ECO:0000256" key="1">
    <source>
        <dbReference type="ARBA" id="ARBA00022801"/>
    </source>
</evidence>
<evidence type="ECO:0000313" key="4">
    <source>
        <dbReference type="Proteomes" id="UP001596166"/>
    </source>
</evidence>
<dbReference type="InterPro" id="IPR049730">
    <property type="entry name" value="SNF2/RAD54-like_C"/>
</dbReference>
<dbReference type="RefSeq" id="WP_376999681.1">
    <property type="nucleotide sequence ID" value="NZ_JBHSLC010000115.1"/>
</dbReference>